<gene>
    <name evidence="1" type="ORF">DKZ23_06275</name>
</gene>
<protein>
    <submittedName>
        <fullName evidence="1">Uncharacterized protein</fullName>
    </submittedName>
</protein>
<dbReference type="Proteomes" id="UP000245866">
    <property type="component" value="Unassembled WGS sequence"/>
</dbReference>
<proteinExistence type="predicted"/>
<name>A0A317GGS5_LIMRT</name>
<comment type="caution">
    <text evidence="1">The sequence shown here is derived from an EMBL/GenBank/DDBJ whole genome shotgun (WGS) entry which is preliminary data.</text>
</comment>
<accession>A0A317GGS5</accession>
<dbReference type="AlphaFoldDB" id="A0A317GGS5"/>
<reference evidence="1 2" key="1">
    <citation type="journal article" date="2018" name="Front. Microbiol.">
        <title>Comparative Genomics of the Herbivore Gut Symbiont Lactobacillus reuteri Reveals Genetic Diversity and Lifestyle Adaptation.</title>
        <authorList>
            <person name="Zhao J."/>
        </authorList>
    </citation>
    <scope>NUCLEOTIDE SEQUENCE [LARGE SCALE GENOMIC DNA]</scope>
    <source>
        <strain evidence="1 2">LR12</strain>
    </source>
</reference>
<sequence>MSAEVKVLSASTRTNLEALKHHMKKLGFKYFKENAGWIDFGTRLCEKYSGIHIDPSNHVSVQLSRKCIFSMIDELDSYDKLPEAKQAILDFYEAEGIKE</sequence>
<evidence type="ECO:0000313" key="1">
    <source>
        <dbReference type="EMBL" id="PWT46421.1"/>
    </source>
</evidence>
<organism evidence="1 2">
    <name type="scientific">Limosilactobacillus reuteri</name>
    <name type="common">Lactobacillus reuteri</name>
    <dbReference type="NCBI Taxonomy" id="1598"/>
    <lineage>
        <taxon>Bacteria</taxon>
        <taxon>Bacillati</taxon>
        <taxon>Bacillota</taxon>
        <taxon>Bacilli</taxon>
        <taxon>Lactobacillales</taxon>
        <taxon>Lactobacillaceae</taxon>
        <taxon>Limosilactobacillus</taxon>
    </lineage>
</organism>
<dbReference type="RefSeq" id="WP_134907544.1">
    <property type="nucleotide sequence ID" value="NZ_JAJAOX010000355.1"/>
</dbReference>
<evidence type="ECO:0000313" key="2">
    <source>
        <dbReference type="Proteomes" id="UP000245866"/>
    </source>
</evidence>
<dbReference type="EMBL" id="QGHS01000066">
    <property type="protein sequence ID" value="PWT46421.1"/>
    <property type="molecule type" value="Genomic_DNA"/>
</dbReference>